<proteinExistence type="predicted"/>
<comment type="caution">
    <text evidence="1">The sequence shown here is derived from an EMBL/GenBank/DDBJ whole genome shotgun (WGS) entry which is preliminary data.</text>
</comment>
<protein>
    <submittedName>
        <fullName evidence="1">Uncharacterized protein</fullName>
    </submittedName>
</protein>
<sequence>MVYLIPPGRGPRYAEQRRALLAGHPPAPCVPCVGEWARALPERPGHRSAHDILCRCAECRLVREHPLATGAIFCPPSLAAAGDMLASVDVAGAPAWRASRLGGDVAFLTDAVRPPELTAAERMAAAAEFHGAMDRAIARLREHLDEDHRAARERREAEHSTRRR</sequence>
<dbReference type="Proteomes" id="UP000751190">
    <property type="component" value="Unassembled WGS sequence"/>
</dbReference>
<gene>
    <name evidence="1" type="ORF">KFE25_008508</name>
</gene>
<name>A0A8J5XX28_DIALT</name>
<evidence type="ECO:0000313" key="1">
    <source>
        <dbReference type="EMBL" id="KAG8470087.1"/>
    </source>
</evidence>
<organism evidence="1 2">
    <name type="scientific">Diacronema lutheri</name>
    <name type="common">Unicellular marine alga</name>
    <name type="synonym">Monochrysis lutheri</name>
    <dbReference type="NCBI Taxonomy" id="2081491"/>
    <lineage>
        <taxon>Eukaryota</taxon>
        <taxon>Haptista</taxon>
        <taxon>Haptophyta</taxon>
        <taxon>Pavlovophyceae</taxon>
        <taxon>Pavlovales</taxon>
        <taxon>Pavlovaceae</taxon>
        <taxon>Diacronema</taxon>
    </lineage>
</organism>
<evidence type="ECO:0000313" key="2">
    <source>
        <dbReference type="Proteomes" id="UP000751190"/>
    </source>
</evidence>
<keyword evidence="2" id="KW-1185">Reference proteome</keyword>
<reference evidence="1" key="1">
    <citation type="submission" date="2021-05" db="EMBL/GenBank/DDBJ databases">
        <title>The genome of the haptophyte Pavlova lutheri (Diacronema luteri, Pavlovales) - a model for lipid biosynthesis in eukaryotic algae.</title>
        <authorList>
            <person name="Hulatt C.J."/>
            <person name="Posewitz M.C."/>
        </authorList>
    </citation>
    <scope>NUCLEOTIDE SEQUENCE</scope>
    <source>
        <strain evidence="1">NIVA-4/92</strain>
    </source>
</reference>
<accession>A0A8J5XX28</accession>
<dbReference type="AlphaFoldDB" id="A0A8J5XX28"/>
<dbReference type="EMBL" id="JAGTXO010000001">
    <property type="protein sequence ID" value="KAG8470087.1"/>
    <property type="molecule type" value="Genomic_DNA"/>
</dbReference>